<name>A0A2S5DIC3_9NEIS</name>
<dbReference type="EMBL" id="PQWB01000024">
    <property type="protein sequence ID" value="POZ62777.1"/>
    <property type="molecule type" value="Genomic_DNA"/>
</dbReference>
<organism evidence="4 5">
    <name type="scientific">Chromobacterium alticapitis</name>
    <dbReference type="NCBI Taxonomy" id="2073169"/>
    <lineage>
        <taxon>Bacteria</taxon>
        <taxon>Pseudomonadati</taxon>
        <taxon>Pseudomonadota</taxon>
        <taxon>Betaproteobacteria</taxon>
        <taxon>Neisseriales</taxon>
        <taxon>Chromobacteriaceae</taxon>
        <taxon>Chromobacterium</taxon>
    </lineage>
</organism>
<dbReference type="Gene3D" id="3.40.190.10">
    <property type="entry name" value="Periplasmic binding protein-like II"/>
    <property type="match status" value="2"/>
</dbReference>
<dbReference type="Proteomes" id="UP000237082">
    <property type="component" value="Unassembled WGS sequence"/>
</dbReference>
<evidence type="ECO:0000313" key="4">
    <source>
        <dbReference type="EMBL" id="POZ62777.1"/>
    </source>
</evidence>
<accession>A0A2S5DIC3</accession>
<reference evidence="5" key="1">
    <citation type="submission" date="2018-02" db="EMBL/GenBank/DDBJ databases">
        <authorList>
            <person name="O'Hara-Hanley K."/>
            <person name="Soby S."/>
        </authorList>
    </citation>
    <scope>NUCLEOTIDE SEQUENCE [LARGE SCALE GENOMIC DNA]</scope>
    <source>
        <strain evidence="5">MWU14-2602</strain>
    </source>
</reference>
<keyword evidence="5" id="KW-1185">Reference proteome</keyword>
<gene>
    <name evidence="4" type="ORF">C2I19_06930</name>
</gene>
<dbReference type="RefSeq" id="WP_103901978.1">
    <property type="nucleotide sequence ID" value="NZ_PQWB01000024.1"/>
</dbReference>
<comment type="caution">
    <text evidence="4">The sequence shown here is derived from an EMBL/GenBank/DDBJ whole genome shotgun (WGS) entry which is preliminary data.</text>
</comment>
<feature type="signal peptide" evidence="2">
    <location>
        <begin position="1"/>
        <end position="19"/>
    </location>
</feature>
<dbReference type="PANTHER" id="PTHR35936:SF25">
    <property type="entry name" value="ABC TRANSPORTER SUBSTRATE-BINDING PROTEIN"/>
    <property type="match status" value="1"/>
</dbReference>
<keyword evidence="1 2" id="KW-0732">Signal</keyword>
<evidence type="ECO:0000313" key="5">
    <source>
        <dbReference type="Proteomes" id="UP000237082"/>
    </source>
</evidence>
<evidence type="ECO:0000259" key="3">
    <source>
        <dbReference type="Pfam" id="PF00497"/>
    </source>
</evidence>
<dbReference type="OrthoDB" id="5296159at2"/>
<dbReference type="Pfam" id="PF00497">
    <property type="entry name" value="SBP_bac_3"/>
    <property type="match status" value="1"/>
</dbReference>
<dbReference type="PANTHER" id="PTHR35936">
    <property type="entry name" value="MEMBRANE-BOUND LYTIC MUREIN TRANSGLYCOSYLASE F"/>
    <property type="match status" value="1"/>
</dbReference>
<sequence>MRPTFPLIAWLAMPLSALAAAGESDLTLASGEFPPYVSEQLPQGGVTSMVVREAFAAAGLPAPKIVFLPWKRGYSETEQNRYAAAFPYARDAAREKLFLYSDPLHLDHFSYFVRKDDTEAAAGRWQGKRLCLPLGWTTAYVDADIHTFQLQLERPPALDNCLKMLSSNTVDLVSCNDFVASYAIRQLYGAHSPFVIATIGKQQSSALYLIVSRQRPDAEQLLRQFNQGLTALRRSGRYQQLLQQAIDAPASP</sequence>
<protein>
    <submittedName>
        <fullName evidence="4">Amino acid ABC transporter substrate-binding protein</fullName>
    </submittedName>
</protein>
<dbReference type="AlphaFoldDB" id="A0A2S5DIC3"/>
<feature type="domain" description="Solute-binding protein family 3/N-terminal" evidence="3">
    <location>
        <begin position="32"/>
        <end position="244"/>
    </location>
</feature>
<dbReference type="SUPFAM" id="SSF53850">
    <property type="entry name" value="Periplasmic binding protein-like II"/>
    <property type="match status" value="1"/>
</dbReference>
<feature type="chain" id="PRO_5015410157" evidence="2">
    <location>
        <begin position="20"/>
        <end position="252"/>
    </location>
</feature>
<proteinExistence type="predicted"/>
<dbReference type="InterPro" id="IPR001638">
    <property type="entry name" value="Solute-binding_3/MltF_N"/>
</dbReference>
<evidence type="ECO:0000256" key="2">
    <source>
        <dbReference type="SAM" id="SignalP"/>
    </source>
</evidence>
<evidence type="ECO:0000256" key="1">
    <source>
        <dbReference type="ARBA" id="ARBA00022729"/>
    </source>
</evidence>